<evidence type="ECO:0000256" key="1">
    <source>
        <dbReference type="ARBA" id="ARBA00003159"/>
    </source>
</evidence>
<dbReference type="NCBIfam" id="TIGR01726">
    <property type="entry name" value="HEQRo_perm_3TM"/>
    <property type="match status" value="1"/>
</dbReference>
<evidence type="ECO:0000259" key="11">
    <source>
        <dbReference type="PROSITE" id="PS50928"/>
    </source>
</evidence>
<sequence>MSLLYEYRVFLFSGFVQTLLMSLVVALGTTAVAILLVAMLQSKLRLVSRLGYALVEVLRDIPLMVNVLMVYFMLPLIGLGFGPFWSVCVAISIWGGANGAQILRAGLHSVGQGQRETAAAFNFGPVKTLFLIVLPQAMPVILPPYISLMTAVVQATSLGAVVGATELLRAGQILIEQTTIMRGGSPAYLVYGSILVVYFVLCSLISFVGARLEAYYQRPYRTDASRKIDARAHEIEATVQTSA</sequence>
<keyword evidence="5" id="KW-1003">Cell membrane</keyword>
<proteinExistence type="inferred from homology"/>
<evidence type="ECO:0000256" key="4">
    <source>
        <dbReference type="ARBA" id="ARBA00022448"/>
    </source>
</evidence>
<dbReference type="PANTHER" id="PTHR30614">
    <property type="entry name" value="MEMBRANE COMPONENT OF AMINO ACID ABC TRANSPORTER"/>
    <property type="match status" value="1"/>
</dbReference>
<keyword evidence="4 10" id="KW-0813">Transport</keyword>
<dbReference type="Pfam" id="PF00528">
    <property type="entry name" value="BPD_transp_1"/>
    <property type="match status" value="1"/>
</dbReference>
<evidence type="ECO:0000313" key="13">
    <source>
        <dbReference type="Proteomes" id="UP000006230"/>
    </source>
</evidence>
<dbReference type="InterPro" id="IPR035906">
    <property type="entry name" value="MetI-like_sf"/>
</dbReference>
<keyword evidence="9 10" id="KW-0472">Membrane</keyword>
<evidence type="ECO:0000256" key="8">
    <source>
        <dbReference type="ARBA" id="ARBA00022989"/>
    </source>
</evidence>
<dbReference type="RefSeq" id="WP_007798920.1">
    <property type="nucleotide sequence ID" value="NZ_DS022276.1"/>
</dbReference>
<evidence type="ECO:0000256" key="9">
    <source>
        <dbReference type="ARBA" id="ARBA00023136"/>
    </source>
</evidence>
<comment type="similarity">
    <text evidence="3">Belongs to the binding-protein-dependent transport system permease family. HisMQ subfamily.</text>
</comment>
<feature type="domain" description="ABC transmembrane type-1" evidence="11">
    <location>
        <begin position="15"/>
        <end position="206"/>
    </location>
</feature>
<evidence type="ECO:0000256" key="7">
    <source>
        <dbReference type="ARBA" id="ARBA00022970"/>
    </source>
</evidence>
<evidence type="ECO:0000256" key="5">
    <source>
        <dbReference type="ARBA" id="ARBA00022475"/>
    </source>
</evidence>
<dbReference type="InterPro" id="IPR010065">
    <property type="entry name" value="AA_ABC_transptr_permease_3TM"/>
</dbReference>
<dbReference type="GO" id="GO:0022857">
    <property type="term" value="F:transmembrane transporter activity"/>
    <property type="evidence" value="ECO:0007669"/>
    <property type="project" value="InterPro"/>
</dbReference>
<dbReference type="STRING" id="314265.R2601_20476"/>
<feature type="transmembrane region" description="Helical" evidence="10">
    <location>
        <begin position="61"/>
        <end position="78"/>
    </location>
</feature>
<evidence type="ECO:0000256" key="3">
    <source>
        <dbReference type="ARBA" id="ARBA00010072"/>
    </source>
</evidence>
<organism evidence="12 13">
    <name type="scientific">Salipiger bermudensis (strain DSM 26914 / JCM 13377 / KCTC 12554 / HTCC2601)</name>
    <name type="common">Pelagibaca bermudensis</name>
    <dbReference type="NCBI Taxonomy" id="314265"/>
    <lineage>
        <taxon>Bacteria</taxon>
        <taxon>Pseudomonadati</taxon>
        <taxon>Pseudomonadota</taxon>
        <taxon>Alphaproteobacteria</taxon>
        <taxon>Rhodobacterales</taxon>
        <taxon>Roseobacteraceae</taxon>
        <taxon>Salipiger</taxon>
    </lineage>
</organism>
<keyword evidence="6 10" id="KW-0812">Transmembrane</keyword>
<evidence type="ECO:0000256" key="2">
    <source>
        <dbReference type="ARBA" id="ARBA00004429"/>
    </source>
</evidence>
<dbReference type="Gene3D" id="1.10.3720.10">
    <property type="entry name" value="MetI-like"/>
    <property type="match status" value="1"/>
</dbReference>
<evidence type="ECO:0000256" key="10">
    <source>
        <dbReference type="RuleBase" id="RU363032"/>
    </source>
</evidence>
<keyword evidence="7" id="KW-0029">Amino-acid transport</keyword>
<comment type="caution">
    <text evidence="12">The sequence shown here is derived from an EMBL/GenBank/DDBJ whole genome shotgun (WGS) entry which is preliminary data.</text>
</comment>
<evidence type="ECO:0000313" key="12">
    <source>
        <dbReference type="EMBL" id="EAU45821.1"/>
    </source>
</evidence>
<dbReference type="OrthoDB" id="9814902at2"/>
<name>Q0FNT4_SALBH</name>
<feature type="transmembrane region" description="Helical" evidence="10">
    <location>
        <begin position="84"/>
        <end position="107"/>
    </location>
</feature>
<comment type="subcellular location">
    <subcellularLocation>
        <location evidence="2">Cell inner membrane</location>
        <topology evidence="2">Multi-pass membrane protein</topology>
    </subcellularLocation>
    <subcellularLocation>
        <location evidence="10">Cell membrane</location>
        <topology evidence="10">Multi-pass membrane protein</topology>
    </subcellularLocation>
</comment>
<feature type="transmembrane region" description="Helical" evidence="10">
    <location>
        <begin position="144"/>
        <end position="168"/>
    </location>
</feature>
<dbReference type="InterPro" id="IPR000515">
    <property type="entry name" value="MetI-like"/>
</dbReference>
<feature type="transmembrane region" description="Helical" evidence="10">
    <location>
        <begin position="119"/>
        <end position="138"/>
    </location>
</feature>
<keyword evidence="13" id="KW-1185">Reference proteome</keyword>
<reference evidence="12 13" key="1">
    <citation type="journal article" date="2010" name="J. Bacteriol.">
        <title>Genome sequences of Pelagibaca bermudensis HTCC2601T and Maritimibacter alkaliphilus HTCC2654T, the type strains of two marine Roseobacter genera.</title>
        <authorList>
            <person name="Thrash J.C."/>
            <person name="Cho J.C."/>
            <person name="Ferriera S."/>
            <person name="Johnson J."/>
            <person name="Vergin K.L."/>
            <person name="Giovannoni S.J."/>
        </authorList>
    </citation>
    <scope>NUCLEOTIDE SEQUENCE [LARGE SCALE GENOMIC DNA]</scope>
    <source>
        <strain evidence="13">DSM 26914 / JCM 13377 / KCTC 12554 / HTCC2601</strain>
    </source>
</reference>
<dbReference type="AlphaFoldDB" id="Q0FNT4"/>
<dbReference type="GO" id="GO:0043190">
    <property type="term" value="C:ATP-binding cassette (ABC) transporter complex"/>
    <property type="evidence" value="ECO:0007669"/>
    <property type="project" value="InterPro"/>
</dbReference>
<dbReference type="CDD" id="cd06261">
    <property type="entry name" value="TM_PBP2"/>
    <property type="match status" value="1"/>
</dbReference>
<accession>Q0FNT4</accession>
<dbReference type="SUPFAM" id="SSF161098">
    <property type="entry name" value="MetI-like"/>
    <property type="match status" value="1"/>
</dbReference>
<keyword evidence="8 10" id="KW-1133">Transmembrane helix</keyword>
<feature type="transmembrane region" description="Helical" evidence="10">
    <location>
        <begin position="188"/>
        <end position="210"/>
    </location>
</feature>
<gene>
    <name evidence="12" type="ORF">R2601_20476</name>
</gene>
<comment type="function">
    <text evidence="1">Part of the binding-protein-dependent transport system for glutamine; probably responsible for the translocation of the substrate across the membrane.</text>
</comment>
<dbReference type="eggNOG" id="COG0765">
    <property type="taxonomic scope" value="Bacteria"/>
</dbReference>
<dbReference type="GO" id="GO:0006865">
    <property type="term" value="P:amino acid transport"/>
    <property type="evidence" value="ECO:0007669"/>
    <property type="project" value="UniProtKB-KW"/>
</dbReference>
<dbReference type="Proteomes" id="UP000006230">
    <property type="component" value="Unassembled WGS sequence"/>
</dbReference>
<dbReference type="PROSITE" id="PS50928">
    <property type="entry name" value="ABC_TM1"/>
    <property type="match status" value="1"/>
</dbReference>
<feature type="transmembrane region" description="Helical" evidence="10">
    <location>
        <begin position="20"/>
        <end position="40"/>
    </location>
</feature>
<protein>
    <submittedName>
        <fullName evidence="12">ABC amino acid transporter, inner membrane subunit</fullName>
    </submittedName>
</protein>
<dbReference type="InterPro" id="IPR043429">
    <property type="entry name" value="ArtM/GltK/GlnP/TcyL/YhdX-like"/>
</dbReference>
<dbReference type="EMBL" id="AATQ01000021">
    <property type="protein sequence ID" value="EAU45821.1"/>
    <property type="molecule type" value="Genomic_DNA"/>
</dbReference>
<dbReference type="HOGENOM" id="CLU_019602_1_0_5"/>
<dbReference type="GeneID" id="92505456"/>
<dbReference type="PANTHER" id="PTHR30614:SF20">
    <property type="entry name" value="GLUTAMINE TRANSPORT SYSTEM PERMEASE PROTEIN GLNP"/>
    <property type="match status" value="1"/>
</dbReference>
<evidence type="ECO:0000256" key="6">
    <source>
        <dbReference type="ARBA" id="ARBA00022692"/>
    </source>
</evidence>